<evidence type="ECO:0000256" key="10">
    <source>
        <dbReference type="ARBA" id="ARBA00023225"/>
    </source>
</evidence>
<keyword evidence="7" id="KW-1005">Bacterial flagellum biogenesis</keyword>
<evidence type="ECO:0000256" key="1">
    <source>
        <dbReference type="ARBA" id="ARBA00004413"/>
    </source>
</evidence>
<proteinExistence type="inferred from homology"/>
<dbReference type="GO" id="GO:0006935">
    <property type="term" value="P:chemotaxis"/>
    <property type="evidence" value="ECO:0007669"/>
    <property type="project" value="UniProtKB-KW"/>
</dbReference>
<keyword evidence="4" id="KW-0813">Transport</keyword>
<sequence>MAGGKYQLLKQLAHEREAAAAERMQRAQGRLADARQRLEQLEAYRDEYRARFTARGQAGVGVAQWQDFRLFLGKLDEAVALQNGEVERCLQRLLMERQGWQNERKRVMAFDKLMEREAERALLREGRREQKAMDEFASRQFWNASRGKTD</sequence>
<protein>
    <recommendedName>
        <fullName evidence="3">Flagellar FliJ protein</fullName>
    </recommendedName>
</protein>
<dbReference type="GO" id="GO:0009288">
    <property type="term" value="C:bacterial-type flagellum"/>
    <property type="evidence" value="ECO:0007669"/>
    <property type="project" value="InterPro"/>
</dbReference>
<keyword evidence="10" id="KW-1006">Bacterial flagellum protein export</keyword>
<feature type="coiled-coil region" evidence="11">
    <location>
        <begin position="17"/>
        <end position="51"/>
    </location>
</feature>
<evidence type="ECO:0000256" key="6">
    <source>
        <dbReference type="ARBA" id="ARBA00022500"/>
    </source>
</evidence>
<gene>
    <name evidence="12" type="ORF">AVW16_07500</name>
</gene>
<keyword evidence="12" id="KW-0966">Cell projection</keyword>
<evidence type="ECO:0000256" key="4">
    <source>
        <dbReference type="ARBA" id="ARBA00022448"/>
    </source>
</evidence>
<evidence type="ECO:0000256" key="7">
    <source>
        <dbReference type="ARBA" id="ARBA00022795"/>
    </source>
</evidence>
<keyword evidence="9" id="KW-0472">Membrane</keyword>
<evidence type="ECO:0000256" key="11">
    <source>
        <dbReference type="SAM" id="Coils"/>
    </source>
</evidence>
<dbReference type="InterPro" id="IPR018006">
    <property type="entry name" value="Flag_FliJ_proteobac"/>
</dbReference>
<dbReference type="InterPro" id="IPR052570">
    <property type="entry name" value="FliJ"/>
</dbReference>
<dbReference type="GO" id="GO:0003774">
    <property type="term" value="F:cytoskeletal motor activity"/>
    <property type="evidence" value="ECO:0007669"/>
    <property type="project" value="InterPro"/>
</dbReference>
<dbReference type="PRINTS" id="PR01004">
    <property type="entry name" value="FLGFLIJ"/>
</dbReference>
<keyword evidence="5" id="KW-1003">Cell membrane</keyword>
<keyword evidence="12" id="KW-0282">Flagellum</keyword>
<dbReference type="Gene3D" id="1.10.287.1700">
    <property type="match status" value="1"/>
</dbReference>
<keyword evidence="6" id="KW-0145">Chemotaxis</keyword>
<keyword evidence="11" id="KW-0175">Coiled coil</keyword>
<dbReference type="OrthoDB" id="6465096at2"/>
<evidence type="ECO:0000256" key="2">
    <source>
        <dbReference type="ARBA" id="ARBA00010004"/>
    </source>
</evidence>
<dbReference type="RefSeq" id="WP_066610602.1">
    <property type="nucleotide sequence ID" value="NZ_LQQU01000011.1"/>
</dbReference>
<evidence type="ECO:0000256" key="8">
    <source>
        <dbReference type="ARBA" id="ARBA00022927"/>
    </source>
</evidence>
<dbReference type="EMBL" id="LQQU01000011">
    <property type="protein sequence ID" value="KZE33898.1"/>
    <property type="molecule type" value="Genomic_DNA"/>
</dbReference>
<evidence type="ECO:0000313" key="12">
    <source>
        <dbReference type="EMBL" id="KZE33898.1"/>
    </source>
</evidence>
<dbReference type="PANTHER" id="PTHR38786:SF1">
    <property type="entry name" value="FLAGELLAR FLIJ PROTEIN"/>
    <property type="match status" value="1"/>
</dbReference>
<dbReference type="PANTHER" id="PTHR38786">
    <property type="entry name" value="FLAGELLAR FLIJ PROTEIN"/>
    <property type="match status" value="1"/>
</dbReference>
<name>A0A161RAC8_9NEIS</name>
<comment type="similarity">
    <text evidence="2">Belongs to the FliJ family.</text>
</comment>
<dbReference type="InterPro" id="IPR012823">
    <property type="entry name" value="Flagell_FliJ"/>
</dbReference>
<evidence type="ECO:0000313" key="13">
    <source>
        <dbReference type="Proteomes" id="UP000076625"/>
    </source>
</evidence>
<dbReference type="STRING" id="1452487.AVW16_07500"/>
<dbReference type="Proteomes" id="UP000076625">
    <property type="component" value="Unassembled WGS sequence"/>
</dbReference>
<dbReference type="GO" id="GO:0005886">
    <property type="term" value="C:plasma membrane"/>
    <property type="evidence" value="ECO:0007669"/>
    <property type="project" value="UniProtKB-SubCell"/>
</dbReference>
<evidence type="ECO:0000256" key="9">
    <source>
        <dbReference type="ARBA" id="ARBA00023136"/>
    </source>
</evidence>
<dbReference type="AlphaFoldDB" id="A0A161RAC8"/>
<keyword evidence="13" id="KW-1185">Reference proteome</keyword>
<evidence type="ECO:0000256" key="5">
    <source>
        <dbReference type="ARBA" id="ARBA00022475"/>
    </source>
</evidence>
<comment type="subcellular location">
    <subcellularLocation>
        <location evidence="1">Cell membrane</location>
        <topology evidence="1">Peripheral membrane protein</topology>
        <orientation evidence="1">Cytoplasmic side</orientation>
    </subcellularLocation>
</comment>
<dbReference type="Pfam" id="PF02050">
    <property type="entry name" value="FliJ"/>
    <property type="match status" value="1"/>
</dbReference>
<comment type="caution">
    <text evidence="12">The sequence shown here is derived from an EMBL/GenBank/DDBJ whole genome shotgun (WGS) entry which is preliminary data.</text>
</comment>
<dbReference type="InterPro" id="IPR053716">
    <property type="entry name" value="Flag_assembly_chemotaxis_eff"/>
</dbReference>
<dbReference type="GO" id="GO:0071973">
    <property type="term" value="P:bacterial-type flagellum-dependent cell motility"/>
    <property type="evidence" value="ECO:0007669"/>
    <property type="project" value="InterPro"/>
</dbReference>
<dbReference type="PIRSF" id="PIRSF019404">
    <property type="entry name" value="FliJ"/>
    <property type="match status" value="1"/>
</dbReference>
<keyword evidence="8" id="KW-0653">Protein transport</keyword>
<keyword evidence="12" id="KW-0969">Cilium</keyword>
<dbReference type="GO" id="GO:0044781">
    <property type="term" value="P:bacterial-type flagellum organization"/>
    <property type="evidence" value="ECO:0007669"/>
    <property type="project" value="UniProtKB-KW"/>
</dbReference>
<reference evidence="13" key="1">
    <citation type="submission" date="2016-01" db="EMBL/GenBank/DDBJ databases">
        <title>Draft genome of Chromobacterium sp. F49.</title>
        <authorList>
            <person name="Hong K.W."/>
        </authorList>
    </citation>
    <scope>NUCLEOTIDE SEQUENCE [LARGE SCALE GENOMIC DNA]</scope>
    <source>
        <strain evidence="13">CN10</strain>
    </source>
</reference>
<organism evidence="12 13">
    <name type="scientific">Crenobacter luteus</name>
    <dbReference type="NCBI Taxonomy" id="1452487"/>
    <lineage>
        <taxon>Bacteria</taxon>
        <taxon>Pseudomonadati</taxon>
        <taxon>Pseudomonadota</taxon>
        <taxon>Betaproteobacteria</taxon>
        <taxon>Neisseriales</taxon>
        <taxon>Neisseriaceae</taxon>
        <taxon>Crenobacter</taxon>
    </lineage>
</organism>
<accession>A0A161RAC8</accession>
<evidence type="ECO:0000256" key="3">
    <source>
        <dbReference type="ARBA" id="ARBA00020392"/>
    </source>
</evidence>
<dbReference type="GO" id="GO:0015031">
    <property type="term" value="P:protein transport"/>
    <property type="evidence" value="ECO:0007669"/>
    <property type="project" value="UniProtKB-KW"/>
</dbReference>
<dbReference type="NCBIfam" id="TIGR02473">
    <property type="entry name" value="flagell_FliJ"/>
    <property type="match status" value="1"/>
</dbReference>